<reference evidence="3" key="2">
    <citation type="journal article" date="2016" name="Sci. Rep.">
        <title>Dictyocaulus viviparus genome, variome and transcriptome elucidate lungworm biology and support future intervention.</title>
        <authorList>
            <person name="McNulty S.N."/>
            <person name="Strube C."/>
            <person name="Rosa B.A."/>
            <person name="Martin J.C."/>
            <person name="Tyagi R."/>
            <person name="Choi Y.J."/>
            <person name="Wang Q."/>
            <person name="Hallsworth Pepin K."/>
            <person name="Zhang X."/>
            <person name="Ozersky P."/>
            <person name="Wilson R.K."/>
            <person name="Sternberg P.W."/>
            <person name="Gasser R.B."/>
            <person name="Mitreva M."/>
        </authorList>
    </citation>
    <scope>NUCLEOTIDE SEQUENCE [LARGE SCALE GENOMIC DNA]</scope>
    <source>
        <strain evidence="3">HannoverDv2000</strain>
    </source>
</reference>
<sequence>MTVIEGTGPGLFYFKRVIRNDTEKDYRLHYLFVLNMPRIRDLHNIENVKIESAESIHHPAAEGAKVQSADRSSPSPTIEPVRIKSADVLSSPKHEVTAKNEPQAAPETQTSSASDVNWHYVIIMYTLLPIILTISHLLLKGRIKSVEESEHVEVTAIRPVGPRKEDIFESIDEDVDLMKVLVDFNVEKLVGVGADDKRALDAAQKILKVAYKEKAFEKTLTKEENDVLSKFFSGKIPYDHNVLQTLDNVLDKTIEYFDAHKTNLDPETKALIHQRQAVCPQRFLQAFPF</sequence>
<organism evidence="2 3">
    <name type="scientific">Dictyocaulus viviparus</name>
    <name type="common">Bovine lungworm</name>
    <dbReference type="NCBI Taxonomy" id="29172"/>
    <lineage>
        <taxon>Eukaryota</taxon>
        <taxon>Metazoa</taxon>
        <taxon>Ecdysozoa</taxon>
        <taxon>Nematoda</taxon>
        <taxon>Chromadorea</taxon>
        <taxon>Rhabditida</taxon>
        <taxon>Rhabditina</taxon>
        <taxon>Rhabditomorpha</taxon>
        <taxon>Strongyloidea</taxon>
        <taxon>Metastrongylidae</taxon>
        <taxon>Dictyocaulus</taxon>
    </lineage>
</organism>
<gene>
    <name evidence="2" type="ORF">DICVIV_08205</name>
</gene>
<evidence type="ECO:0000313" key="3">
    <source>
        <dbReference type="Proteomes" id="UP000053766"/>
    </source>
</evidence>
<proteinExistence type="predicted"/>
<dbReference type="OrthoDB" id="5855418at2759"/>
<feature type="region of interest" description="Disordered" evidence="1">
    <location>
        <begin position="60"/>
        <end position="110"/>
    </location>
</feature>
<keyword evidence="3" id="KW-1185">Reference proteome</keyword>
<dbReference type="Proteomes" id="UP000053766">
    <property type="component" value="Unassembled WGS sequence"/>
</dbReference>
<evidence type="ECO:0000313" key="2">
    <source>
        <dbReference type="EMBL" id="KJH45730.1"/>
    </source>
</evidence>
<evidence type="ECO:0000256" key="1">
    <source>
        <dbReference type="SAM" id="MobiDB-lite"/>
    </source>
</evidence>
<protein>
    <submittedName>
        <fullName evidence="2">Uncharacterized protein</fullName>
    </submittedName>
</protein>
<reference evidence="2 3" key="1">
    <citation type="submission" date="2013-11" db="EMBL/GenBank/DDBJ databases">
        <title>Draft genome of the bovine lungworm Dictyocaulus viviparus.</title>
        <authorList>
            <person name="Mitreva M."/>
        </authorList>
    </citation>
    <scope>NUCLEOTIDE SEQUENCE [LARGE SCALE GENOMIC DNA]</scope>
    <source>
        <strain evidence="2 3">HannoverDv2000</strain>
    </source>
</reference>
<name>A0A0D8XMI7_DICVI</name>
<dbReference type="EMBL" id="KN716389">
    <property type="protein sequence ID" value="KJH45730.1"/>
    <property type="molecule type" value="Genomic_DNA"/>
</dbReference>
<dbReference type="AlphaFoldDB" id="A0A0D8XMI7"/>
<accession>A0A0D8XMI7</accession>